<sequence length="107" mass="11783">MEWAPAECALPTEERPLRVAEFDELFATALRGLERVGPAHLRLRLEGGERTVLDLTARETECCAFFTFTLTADGEELTLDIEVPPVRSRVLDGLAVRAIEAAPRCGS</sequence>
<accession>A0ABW2T871</accession>
<organism evidence="1 2">
    <name type="scientific">Streptosporangium amethystogenes subsp. fukuiense</name>
    <dbReference type="NCBI Taxonomy" id="698418"/>
    <lineage>
        <taxon>Bacteria</taxon>
        <taxon>Bacillati</taxon>
        <taxon>Actinomycetota</taxon>
        <taxon>Actinomycetes</taxon>
        <taxon>Streptosporangiales</taxon>
        <taxon>Streptosporangiaceae</taxon>
        <taxon>Streptosporangium</taxon>
    </lineage>
</organism>
<dbReference type="RefSeq" id="WP_343970620.1">
    <property type="nucleotide sequence ID" value="NZ_BAAAGK010000087.1"/>
</dbReference>
<evidence type="ECO:0000313" key="1">
    <source>
        <dbReference type="EMBL" id="MFC7604624.1"/>
    </source>
</evidence>
<gene>
    <name evidence="1" type="ORF">ACFQVD_31400</name>
</gene>
<name>A0ABW2T871_9ACTN</name>
<protein>
    <submittedName>
        <fullName evidence="1">Uncharacterized protein</fullName>
    </submittedName>
</protein>
<dbReference type="EMBL" id="JBHTEE010000001">
    <property type="protein sequence ID" value="MFC7604624.1"/>
    <property type="molecule type" value="Genomic_DNA"/>
</dbReference>
<keyword evidence="2" id="KW-1185">Reference proteome</keyword>
<dbReference type="Proteomes" id="UP001596514">
    <property type="component" value="Unassembled WGS sequence"/>
</dbReference>
<comment type="caution">
    <text evidence="1">The sequence shown here is derived from an EMBL/GenBank/DDBJ whole genome shotgun (WGS) entry which is preliminary data.</text>
</comment>
<proteinExistence type="predicted"/>
<evidence type="ECO:0000313" key="2">
    <source>
        <dbReference type="Proteomes" id="UP001596514"/>
    </source>
</evidence>
<reference evidence="2" key="1">
    <citation type="journal article" date="2019" name="Int. J. Syst. Evol. Microbiol.">
        <title>The Global Catalogue of Microorganisms (GCM) 10K type strain sequencing project: providing services to taxonomists for standard genome sequencing and annotation.</title>
        <authorList>
            <consortium name="The Broad Institute Genomics Platform"/>
            <consortium name="The Broad Institute Genome Sequencing Center for Infectious Disease"/>
            <person name="Wu L."/>
            <person name="Ma J."/>
        </authorList>
    </citation>
    <scope>NUCLEOTIDE SEQUENCE [LARGE SCALE GENOMIC DNA]</scope>
    <source>
        <strain evidence="2">JCM 10083</strain>
    </source>
</reference>